<dbReference type="GeneID" id="70538001"/>
<proteinExistence type="predicted"/>
<accession>I6V280</accession>
<dbReference type="Proteomes" id="UP000006216">
    <property type="component" value="Chromosome"/>
</dbReference>
<dbReference type="KEGG" id="pfi:PFC_06310"/>
<sequence length="46" mass="5726">MEIWVNEEEFEAIKKNKEKGLELLKDREMFRSYLLSLRFKFLCKKN</sequence>
<name>I6V280_9EURY</name>
<dbReference type="HOGENOM" id="CLU_3178721_0_0_2"/>
<dbReference type="EMBL" id="CP003685">
    <property type="protein sequence ID" value="AFN04198.1"/>
    <property type="molecule type" value="Genomic_DNA"/>
</dbReference>
<gene>
    <name evidence="1" type="ORF">PFC_06310</name>
</gene>
<dbReference type="RefSeq" id="WP_014835408.1">
    <property type="nucleotide sequence ID" value="NC_018092.1"/>
</dbReference>
<organism evidence="2">
    <name type="scientific">Pyrococcus furiosus COM1</name>
    <dbReference type="NCBI Taxonomy" id="1185654"/>
    <lineage>
        <taxon>Archaea</taxon>
        <taxon>Methanobacteriati</taxon>
        <taxon>Methanobacteriota</taxon>
        <taxon>Thermococci</taxon>
        <taxon>Thermococcales</taxon>
        <taxon>Thermococcaceae</taxon>
        <taxon>Pyrococcus</taxon>
    </lineage>
</organism>
<protein>
    <submittedName>
        <fullName evidence="1">Uncharacterized protein</fullName>
    </submittedName>
</protein>
<evidence type="ECO:0000313" key="2">
    <source>
        <dbReference type="Proteomes" id="UP000006216"/>
    </source>
</evidence>
<dbReference type="AlphaFoldDB" id="I6V280"/>
<reference evidence="1 2" key="1">
    <citation type="journal article" date="2012" name="J. Bacteriol.">
        <title>Genome Sequencing of a Genetically-Tractable Pyrococcus furiosus Strain Reveals a Highly Dynamic Genome.</title>
        <authorList>
            <person name="Bridger S.L."/>
            <person name="Lancaster W.A."/>
            <person name="Poole F.L.II."/>
            <person name="Schut G.J."/>
            <person name="Adams M.W."/>
        </authorList>
    </citation>
    <scope>NUCLEOTIDE SEQUENCE [LARGE SCALE GENOMIC DNA]</scope>
    <source>
        <strain evidence="1 2">COM1</strain>
    </source>
</reference>
<evidence type="ECO:0000313" key="1">
    <source>
        <dbReference type="EMBL" id="AFN04198.1"/>
    </source>
</evidence>
<dbReference type="PATRIC" id="fig|1185654.4.peg.1280"/>